<organism evidence="1 2">
    <name type="scientific">Aspergillus coremiiformis</name>
    <dbReference type="NCBI Taxonomy" id="138285"/>
    <lineage>
        <taxon>Eukaryota</taxon>
        <taxon>Fungi</taxon>
        <taxon>Dikarya</taxon>
        <taxon>Ascomycota</taxon>
        <taxon>Pezizomycotina</taxon>
        <taxon>Eurotiomycetes</taxon>
        <taxon>Eurotiomycetidae</taxon>
        <taxon>Eurotiales</taxon>
        <taxon>Aspergillaceae</taxon>
        <taxon>Aspergillus</taxon>
        <taxon>Aspergillus subgen. Circumdati</taxon>
    </lineage>
</organism>
<name>A0A5N6YRL5_9EURO</name>
<gene>
    <name evidence="1" type="ORF">BDV28DRAFT_144237</name>
</gene>
<accession>A0A5N6YRL5</accession>
<proteinExistence type="predicted"/>
<sequence>MIDHYANGDDPPPNDLCRVVDLQLAKIKATSHFQEDRNLIQSTNTFLIIDFRFIWRGGGKIFPGAQWRGKSPNGHSVTFKLSCYS</sequence>
<reference evidence="2" key="1">
    <citation type="submission" date="2019-04" db="EMBL/GenBank/DDBJ databases">
        <title>Friends and foes A comparative genomics studyof 23 Aspergillus species from section Flavi.</title>
        <authorList>
            <consortium name="DOE Joint Genome Institute"/>
            <person name="Kjaerbolling I."/>
            <person name="Vesth T."/>
            <person name="Frisvad J.C."/>
            <person name="Nybo J.L."/>
            <person name="Theobald S."/>
            <person name="Kildgaard S."/>
            <person name="Isbrandt T."/>
            <person name="Kuo A."/>
            <person name="Sato A."/>
            <person name="Lyhne E.K."/>
            <person name="Kogle M.E."/>
            <person name="Wiebenga A."/>
            <person name="Kun R.S."/>
            <person name="Lubbers R.J."/>
            <person name="Makela M.R."/>
            <person name="Barry K."/>
            <person name="Chovatia M."/>
            <person name="Clum A."/>
            <person name="Daum C."/>
            <person name="Haridas S."/>
            <person name="He G."/>
            <person name="LaButti K."/>
            <person name="Lipzen A."/>
            <person name="Mondo S."/>
            <person name="Riley R."/>
            <person name="Salamov A."/>
            <person name="Simmons B.A."/>
            <person name="Magnuson J.K."/>
            <person name="Henrissat B."/>
            <person name="Mortensen U.H."/>
            <person name="Larsen T.O."/>
            <person name="Devries R.P."/>
            <person name="Grigoriev I.V."/>
            <person name="Machida M."/>
            <person name="Baker S.E."/>
            <person name="Andersen M.R."/>
        </authorList>
    </citation>
    <scope>NUCLEOTIDE SEQUENCE [LARGE SCALE GENOMIC DNA]</scope>
    <source>
        <strain evidence="2">CBS 553.77</strain>
    </source>
</reference>
<dbReference type="Proteomes" id="UP000327118">
    <property type="component" value="Unassembled WGS sequence"/>
</dbReference>
<protein>
    <submittedName>
        <fullName evidence="1">Uncharacterized protein</fullName>
    </submittedName>
</protein>
<evidence type="ECO:0000313" key="1">
    <source>
        <dbReference type="EMBL" id="KAE8348154.1"/>
    </source>
</evidence>
<dbReference type="AlphaFoldDB" id="A0A5N6YRL5"/>
<keyword evidence="2" id="KW-1185">Reference proteome</keyword>
<evidence type="ECO:0000313" key="2">
    <source>
        <dbReference type="Proteomes" id="UP000327118"/>
    </source>
</evidence>
<dbReference type="EMBL" id="ML739707">
    <property type="protein sequence ID" value="KAE8348154.1"/>
    <property type="molecule type" value="Genomic_DNA"/>
</dbReference>